<dbReference type="GO" id="GO:0004497">
    <property type="term" value="F:monooxygenase activity"/>
    <property type="evidence" value="ECO:0007669"/>
    <property type="project" value="UniProtKB-KW"/>
</dbReference>
<keyword evidence="2" id="KW-0560">Oxidoreductase</keyword>
<dbReference type="EMBL" id="VFFF01000001">
    <property type="protein sequence ID" value="TNY33500.1"/>
    <property type="molecule type" value="Genomic_DNA"/>
</dbReference>
<evidence type="ECO:0000313" key="2">
    <source>
        <dbReference type="EMBL" id="TNY33500.1"/>
    </source>
</evidence>
<dbReference type="Gene3D" id="3.30.70.100">
    <property type="match status" value="1"/>
</dbReference>
<dbReference type="SUPFAM" id="SSF54909">
    <property type="entry name" value="Dimeric alpha+beta barrel"/>
    <property type="match status" value="1"/>
</dbReference>
<dbReference type="Proteomes" id="UP000314011">
    <property type="component" value="Unassembled WGS sequence"/>
</dbReference>
<dbReference type="RefSeq" id="WP_140194187.1">
    <property type="nucleotide sequence ID" value="NZ_CP065915.1"/>
</dbReference>
<comment type="caution">
    <text evidence="2">The sequence shown here is derived from an EMBL/GenBank/DDBJ whole genome shotgun (WGS) entry which is preliminary data.</text>
</comment>
<dbReference type="InterPro" id="IPR007138">
    <property type="entry name" value="ABM_dom"/>
</dbReference>
<dbReference type="InterPro" id="IPR011008">
    <property type="entry name" value="Dimeric_a/b-barrel"/>
</dbReference>
<dbReference type="PROSITE" id="PS51725">
    <property type="entry name" value="ABM"/>
    <property type="match status" value="1"/>
</dbReference>
<feature type="domain" description="ABM" evidence="1">
    <location>
        <begin position="2"/>
        <end position="88"/>
    </location>
</feature>
<dbReference type="AlphaFoldDB" id="A0A5C5GG53"/>
<protein>
    <submittedName>
        <fullName evidence="2">Antibiotic biosynthesis monooxygenase</fullName>
    </submittedName>
</protein>
<evidence type="ECO:0000313" key="3">
    <source>
        <dbReference type="Proteomes" id="UP000314011"/>
    </source>
</evidence>
<keyword evidence="2" id="KW-0503">Monooxygenase</keyword>
<accession>A0A5C5GG53</accession>
<dbReference type="Pfam" id="PF03992">
    <property type="entry name" value="ABM"/>
    <property type="match status" value="1"/>
</dbReference>
<evidence type="ECO:0000259" key="1">
    <source>
        <dbReference type="PROSITE" id="PS51725"/>
    </source>
</evidence>
<organism evidence="2 3">
    <name type="scientific">Pelagovum pacificum</name>
    <dbReference type="NCBI Taxonomy" id="2588711"/>
    <lineage>
        <taxon>Bacteria</taxon>
        <taxon>Pseudomonadati</taxon>
        <taxon>Pseudomonadota</taxon>
        <taxon>Alphaproteobacteria</taxon>
        <taxon>Rhodobacterales</taxon>
        <taxon>Paracoccaceae</taxon>
        <taxon>Pelagovum</taxon>
    </lineage>
</organism>
<gene>
    <name evidence="2" type="ORF">FHY64_09565</name>
</gene>
<proteinExistence type="predicted"/>
<sequence>MYGLIGKFTATDGARDELMRHLVDGSRDMPGCHSYVVAADSTDTVTIWVTEVWDSPDAHMASLDLEQVQAAISKARPLIAGMARIAETSPPSA</sequence>
<dbReference type="OrthoDB" id="5518280at2"/>
<keyword evidence="3" id="KW-1185">Reference proteome</keyword>
<reference evidence="2 3" key="1">
    <citation type="submission" date="2019-06" db="EMBL/GenBank/DDBJ databases">
        <title>Genome of new Rhodobacteraceae sp. SM1903.</title>
        <authorList>
            <person name="Ren X."/>
        </authorList>
    </citation>
    <scope>NUCLEOTIDE SEQUENCE [LARGE SCALE GENOMIC DNA]</scope>
    <source>
        <strain evidence="2 3">SM1903</strain>
    </source>
</reference>
<name>A0A5C5GG53_9RHOB</name>